<keyword evidence="9" id="KW-1133">Transmembrane helix</keyword>
<keyword evidence="7" id="KW-0256">Endoplasmic reticulum</keyword>
<dbReference type="PANTHER" id="PTHR46025:SF3">
    <property type="entry name" value="XYLOSYLTRANSFERASE OXT"/>
    <property type="match status" value="1"/>
</dbReference>
<evidence type="ECO:0000256" key="1">
    <source>
        <dbReference type="ARBA" id="ARBA00004323"/>
    </source>
</evidence>
<name>A0A5C0VGQ1_9SPHI</name>
<organism evidence="15 16">
    <name type="scientific">Pedobacter aquae</name>
    <dbReference type="NCBI Taxonomy" id="2605747"/>
    <lineage>
        <taxon>Bacteria</taxon>
        <taxon>Pseudomonadati</taxon>
        <taxon>Bacteroidota</taxon>
        <taxon>Sphingobacteriia</taxon>
        <taxon>Sphingobacteriales</taxon>
        <taxon>Sphingobacteriaceae</taxon>
        <taxon>Pedobacter</taxon>
    </lineage>
</organism>
<dbReference type="GO" id="GO:0050650">
    <property type="term" value="P:chondroitin sulfate proteoglycan biosynthetic process"/>
    <property type="evidence" value="ECO:0007669"/>
    <property type="project" value="TreeGrafter"/>
</dbReference>
<protein>
    <recommendedName>
        <fullName evidence="14">Peptide O-xylosyltransferase</fullName>
    </recommendedName>
</protein>
<comment type="subcellular location">
    <subcellularLocation>
        <location evidence="2">Endoplasmic reticulum membrane</location>
        <topology evidence="2">Single-pass type II membrane protein</topology>
    </subcellularLocation>
    <subcellularLocation>
        <location evidence="1">Golgi apparatus membrane</location>
        <topology evidence="1">Single-pass type II membrane protein</topology>
    </subcellularLocation>
</comment>
<evidence type="ECO:0000256" key="4">
    <source>
        <dbReference type="ARBA" id="ARBA00022679"/>
    </source>
</evidence>
<evidence type="ECO:0000256" key="13">
    <source>
        <dbReference type="ARBA" id="ARBA00023180"/>
    </source>
</evidence>
<keyword evidence="3 15" id="KW-0328">Glycosyltransferase</keyword>
<dbReference type="Pfam" id="PF02485">
    <property type="entry name" value="Branch"/>
    <property type="match status" value="1"/>
</dbReference>
<dbReference type="Proteomes" id="UP000323653">
    <property type="component" value="Chromosome"/>
</dbReference>
<keyword evidence="12" id="KW-1015">Disulfide bond</keyword>
<dbReference type="GO" id="GO:0015012">
    <property type="term" value="P:heparan sulfate proteoglycan biosynthetic process"/>
    <property type="evidence" value="ECO:0007669"/>
    <property type="project" value="TreeGrafter"/>
</dbReference>
<evidence type="ECO:0000256" key="8">
    <source>
        <dbReference type="ARBA" id="ARBA00022968"/>
    </source>
</evidence>
<keyword evidence="5" id="KW-0812">Transmembrane</keyword>
<dbReference type="GO" id="GO:0030158">
    <property type="term" value="F:protein xylosyltransferase activity"/>
    <property type="evidence" value="ECO:0007669"/>
    <property type="project" value="InterPro"/>
</dbReference>
<gene>
    <name evidence="15" type="ORF">FYC62_05730</name>
</gene>
<evidence type="ECO:0000256" key="2">
    <source>
        <dbReference type="ARBA" id="ARBA00004648"/>
    </source>
</evidence>
<proteinExistence type="predicted"/>
<evidence type="ECO:0000256" key="10">
    <source>
        <dbReference type="ARBA" id="ARBA00023034"/>
    </source>
</evidence>
<dbReference type="PANTHER" id="PTHR46025">
    <property type="entry name" value="XYLOSYLTRANSFERASE OXT"/>
    <property type="match status" value="1"/>
</dbReference>
<evidence type="ECO:0000256" key="6">
    <source>
        <dbReference type="ARBA" id="ARBA00022723"/>
    </source>
</evidence>
<evidence type="ECO:0000256" key="12">
    <source>
        <dbReference type="ARBA" id="ARBA00023157"/>
    </source>
</evidence>
<evidence type="ECO:0000256" key="14">
    <source>
        <dbReference type="ARBA" id="ARBA00042865"/>
    </source>
</evidence>
<dbReference type="KEGG" id="pej:FYC62_05730"/>
<keyword evidence="11" id="KW-0472">Membrane</keyword>
<dbReference type="AlphaFoldDB" id="A0A5C0VGQ1"/>
<dbReference type="InterPro" id="IPR003406">
    <property type="entry name" value="Glyco_trans_14"/>
</dbReference>
<dbReference type="GO" id="GO:0016020">
    <property type="term" value="C:membrane"/>
    <property type="evidence" value="ECO:0007669"/>
    <property type="project" value="InterPro"/>
</dbReference>
<keyword evidence="4 15" id="KW-0808">Transferase</keyword>
<evidence type="ECO:0000256" key="11">
    <source>
        <dbReference type="ARBA" id="ARBA00023136"/>
    </source>
</evidence>
<keyword evidence="10" id="KW-0333">Golgi apparatus</keyword>
<dbReference type="RefSeq" id="WP_149074261.1">
    <property type="nucleotide sequence ID" value="NZ_CP043329.1"/>
</dbReference>
<evidence type="ECO:0000313" key="15">
    <source>
        <dbReference type="EMBL" id="QEK51227.1"/>
    </source>
</evidence>
<dbReference type="GO" id="GO:0046872">
    <property type="term" value="F:metal ion binding"/>
    <property type="evidence" value="ECO:0007669"/>
    <property type="project" value="UniProtKB-KW"/>
</dbReference>
<evidence type="ECO:0000256" key="3">
    <source>
        <dbReference type="ARBA" id="ARBA00022676"/>
    </source>
</evidence>
<keyword evidence="6" id="KW-0479">Metal-binding</keyword>
<reference evidence="15 16" key="1">
    <citation type="submission" date="2019-08" db="EMBL/GenBank/DDBJ databases">
        <title>Pedobacter sp. nov., isolated from Han river, South Korea.</title>
        <authorList>
            <person name="Lee D.-H."/>
            <person name="Kim Y.-S."/>
            <person name="Hwang E.-M."/>
            <person name="Le Tran T.C."/>
            <person name="Cha C.-J."/>
        </authorList>
    </citation>
    <scope>NUCLEOTIDE SEQUENCE [LARGE SCALE GENOMIC DNA]</scope>
    <source>
        <strain evidence="15 16">CJ43</strain>
    </source>
</reference>
<keyword evidence="16" id="KW-1185">Reference proteome</keyword>
<evidence type="ECO:0000256" key="5">
    <source>
        <dbReference type="ARBA" id="ARBA00022692"/>
    </source>
</evidence>
<accession>A0A5C0VGQ1</accession>
<evidence type="ECO:0000313" key="16">
    <source>
        <dbReference type="Proteomes" id="UP000323653"/>
    </source>
</evidence>
<keyword evidence="8" id="KW-0735">Signal-anchor</keyword>
<dbReference type="InterPro" id="IPR043538">
    <property type="entry name" value="XYLT"/>
</dbReference>
<evidence type="ECO:0000256" key="7">
    <source>
        <dbReference type="ARBA" id="ARBA00022824"/>
    </source>
</evidence>
<keyword evidence="13" id="KW-0325">Glycoprotein</keyword>
<evidence type="ECO:0000256" key="9">
    <source>
        <dbReference type="ARBA" id="ARBA00022989"/>
    </source>
</evidence>
<sequence length="282" mass="33601">MKIAHLILTHQSPKQLQRLVSSLEHPEAYFFIHLDLKADLNAFKSPFKSDRVVFIKDRVDVKWGTYSMVKATLNGFNEILSFPVDFDFVNLLSGQDYPLRSTSSFHNFLEQNKDFSFMHYWFIKTDWPDVHSRIFEYHFDDFDFVGKFKIASVLNFLLPKRKLPYGLEPVGRSQWFTVNMVHLKYMMQYVENHPAYIKYFRLTWGCDEFFFQTILYNSIYKDQIVNNNLRYIDWSEGNDSPKTLELSDLESLKQSKDFFARKFDEIKSANLLKEIDSLREAH</sequence>
<dbReference type="EMBL" id="CP043329">
    <property type="protein sequence ID" value="QEK51227.1"/>
    <property type="molecule type" value="Genomic_DNA"/>
</dbReference>